<evidence type="ECO:0000256" key="8">
    <source>
        <dbReference type="ARBA" id="ARBA00023256"/>
    </source>
</evidence>
<feature type="binding site" evidence="10">
    <location>
        <position position="75"/>
    </location>
    <ligand>
        <name>Fe cation</name>
        <dbReference type="ChEBI" id="CHEBI:24875"/>
        <label>1</label>
    </ligand>
</feature>
<evidence type="ECO:0000256" key="10">
    <source>
        <dbReference type="HAMAP-Rule" id="MF_03101"/>
    </source>
</evidence>
<keyword evidence="4" id="KW-0677">Repeat</keyword>
<dbReference type="PANTHER" id="PTHR12697">
    <property type="entry name" value="PBS LYASE HEAT-LIKE PROTEIN"/>
    <property type="match status" value="1"/>
</dbReference>
<evidence type="ECO:0000256" key="5">
    <source>
        <dbReference type="ARBA" id="ARBA00023002"/>
    </source>
</evidence>
<comment type="cofactor">
    <cofactor evidence="10">
        <name>Fe(2+)</name>
        <dbReference type="ChEBI" id="CHEBI:29033"/>
    </cofactor>
    <text evidence="10">Binds 2 Fe(2+) ions per subunit.</text>
</comment>
<dbReference type="InterPro" id="IPR016024">
    <property type="entry name" value="ARM-type_fold"/>
</dbReference>
<dbReference type="EMBL" id="QXFV01001300">
    <property type="protein sequence ID" value="KAE9009358.1"/>
    <property type="molecule type" value="Genomic_DNA"/>
</dbReference>
<feature type="binding site" evidence="10">
    <location>
        <position position="265"/>
    </location>
    <ligand>
        <name>Fe cation</name>
        <dbReference type="ChEBI" id="CHEBI:24875"/>
        <label>2</label>
    </ligand>
</feature>
<evidence type="ECO:0000256" key="4">
    <source>
        <dbReference type="ARBA" id="ARBA00022737"/>
    </source>
</evidence>
<comment type="similarity">
    <text evidence="10">Belongs to the deoxyhypusine hydroxylase family.</text>
</comment>
<dbReference type="HAMAP" id="MF_03101">
    <property type="entry name" value="Deoxyhypusine_hydroxylase"/>
    <property type="match status" value="1"/>
</dbReference>
<keyword evidence="8 10" id="KW-0386">Hypusine biosynthesis</keyword>
<dbReference type="InterPro" id="IPR011989">
    <property type="entry name" value="ARM-like"/>
</dbReference>
<feature type="repeat" description="HEAT" evidence="11">
    <location>
        <begin position="246"/>
        <end position="286"/>
    </location>
</feature>
<feature type="binding site" evidence="10">
    <location>
        <position position="74"/>
    </location>
    <ligand>
        <name>Fe cation</name>
        <dbReference type="ChEBI" id="CHEBI:24875"/>
        <label>1</label>
    </ligand>
</feature>
<feature type="binding site" evidence="10">
    <location>
        <position position="108"/>
    </location>
    <ligand>
        <name>Fe cation</name>
        <dbReference type="ChEBI" id="CHEBI:24875"/>
        <label>1</label>
    </ligand>
</feature>
<feature type="binding site" evidence="10">
    <location>
        <position position="266"/>
    </location>
    <ligand>
        <name>Fe cation</name>
        <dbReference type="ChEBI" id="CHEBI:24875"/>
        <label>2</label>
    </ligand>
</feature>
<feature type="binding site" evidence="10">
    <location>
        <position position="107"/>
    </location>
    <ligand>
        <name>Fe cation</name>
        <dbReference type="ChEBI" id="CHEBI:24875"/>
        <label>1</label>
    </ligand>
</feature>
<dbReference type="InterPro" id="IPR021133">
    <property type="entry name" value="HEAT_type_2"/>
</dbReference>
<protein>
    <recommendedName>
        <fullName evidence="10">Deoxyhypusine hydroxylase</fullName>
        <shortName evidence="10">DOHH</shortName>
        <ecNumber evidence="10">1.14.99.29</ecNumber>
    </recommendedName>
    <alternativeName>
        <fullName evidence="10">Deoxyhypusine dioxygenase</fullName>
    </alternativeName>
    <alternativeName>
        <fullName evidence="10">Deoxyhypusine monooxygenase</fullName>
    </alternativeName>
</protein>
<dbReference type="FunFam" id="1.25.10.10:FF:000099">
    <property type="entry name" value="Deoxyhypusine hydroxylase"/>
    <property type="match status" value="1"/>
</dbReference>
<dbReference type="SUPFAM" id="SSF48371">
    <property type="entry name" value="ARM repeat"/>
    <property type="match status" value="2"/>
</dbReference>
<dbReference type="EMBL" id="QXFU01001292">
    <property type="protein sequence ID" value="KAE9005680.1"/>
    <property type="molecule type" value="Genomic_DNA"/>
</dbReference>
<evidence type="ECO:0000313" key="13">
    <source>
        <dbReference type="EMBL" id="KAE9009358.1"/>
    </source>
</evidence>
<evidence type="ECO:0000256" key="1">
    <source>
        <dbReference type="ARBA" id="ARBA00000068"/>
    </source>
</evidence>
<dbReference type="SMART" id="SM00567">
    <property type="entry name" value="EZ_HEAT"/>
    <property type="match status" value="6"/>
</dbReference>
<evidence type="ECO:0000256" key="3">
    <source>
        <dbReference type="ARBA" id="ARBA00022723"/>
    </source>
</evidence>
<feature type="binding site" evidence="10">
    <location>
        <position position="233"/>
    </location>
    <ligand>
        <name>Fe cation</name>
        <dbReference type="ChEBI" id="CHEBI:24875"/>
        <label>2</label>
    </ligand>
</feature>
<dbReference type="UniPathway" id="UPA00354"/>
<evidence type="ECO:0000313" key="16">
    <source>
        <dbReference type="Proteomes" id="UP000434957"/>
    </source>
</evidence>
<dbReference type="AlphaFoldDB" id="A0A6A3KDY4"/>
<proteinExistence type="inferred from homology"/>
<dbReference type="InterPro" id="IPR027517">
    <property type="entry name" value="Deoxyhypusine_hydroxylase"/>
</dbReference>
<gene>
    <name evidence="13" type="ORF">PR001_g16462</name>
    <name evidence="12" type="ORF">PR002_g16697</name>
    <name evidence="14" type="ORF">PR003_g17176</name>
</gene>
<evidence type="ECO:0000256" key="9">
    <source>
        <dbReference type="ARBA" id="ARBA00045876"/>
    </source>
</evidence>
<dbReference type="GO" id="GO:0019135">
    <property type="term" value="F:deoxyhypusine monooxygenase activity"/>
    <property type="evidence" value="ECO:0007669"/>
    <property type="project" value="UniProtKB-UniRule"/>
</dbReference>
<evidence type="ECO:0000256" key="6">
    <source>
        <dbReference type="ARBA" id="ARBA00023004"/>
    </source>
</evidence>
<keyword evidence="7 10" id="KW-0503">Monooxygenase</keyword>
<dbReference type="Proteomes" id="UP000434957">
    <property type="component" value="Unassembled WGS sequence"/>
</dbReference>
<dbReference type="OrthoDB" id="421002at2759"/>
<keyword evidence="16" id="KW-1185">Reference proteome</keyword>
<comment type="function">
    <text evidence="10">Catalyzes the hydroxylation of the N(6)-(4-aminobutyl)-L-lysine intermediate to form hypusine, an essential post-translational modification only found in mature eIF-5A factor.</text>
</comment>
<evidence type="ECO:0000256" key="2">
    <source>
        <dbReference type="ARBA" id="ARBA00005041"/>
    </source>
</evidence>
<sequence length="312" mass="34298">MPSHSAVTETLASEAAVGSTPSFERLRDALLDLSEPVGKRTRAIFYLRSRGGLEDLQVLLTALLNRQDSELMRHELAYVIGQFQREEACDTLHQVLADESDDGMVRHEAAEALGAIGAAQSLPVLEKYSADAAPEVSDTCKLAASLVKYKLAKAKGEVVEGEVDRNPYLSEDPAPAAEKTVATAELRKVLLDHDGDMFAKYRAMFSLRNRNTEEAALALADAFADPNALFKHEVAYVMGQMENPVTVPALKKVLLDETEHRMVRHEAAEALGAIGTTECEEILKHYLKDDVQVVRESCEVALDIMDYWAPSK</sequence>
<reference evidence="15 17" key="1">
    <citation type="submission" date="2018-09" db="EMBL/GenBank/DDBJ databases">
        <title>Genomic investigation of the strawberry pathogen Phytophthora fragariae indicates pathogenicity is determined by transcriptional variation in three key races.</title>
        <authorList>
            <person name="Adams T.M."/>
            <person name="Armitage A.D."/>
            <person name="Sobczyk M.K."/>
            <person name="Bates H.J."/>
            <person name="Dunwell J.M."/>
            <person name="Nellist C.F."/>
            <person name="Harrison R.J."/>
        </authorList>
    </citation>
    <scope>NUCLEOTIDE SEQUENCE [LARGE SCALE GENOMIC DNA]</scope>
    <source>
        <strain evidence="13 15">SCRP249</strain>
        <strain evidence="12 17">SCRP324</strain>
        <strain evidence="14 16">SCRP333</strain>
    </source>
</reference>
<dbReference type="EMBL" id="QXFT01001299">
    <property type="protein sequence ID" value="KAE9322636.1"/>
    <property type="molecule type" value="Genomic_DNA"/>
</dbReference>
<evidence type="ECO:0000313" key="12">
    <source>
        <dbReference type="EMBL" id="KAE9005680.1"/>
    </source>
</evidence>
<evidence type="ECO:0000256" key="11">
    <source>
        <dbReference type="PROSITE-ProRule" id="PRU00103"/>
    </source>
</evidence>
<feature type="binding site" evidence="10">
    <location>
        <position position="232"/>
    </location>
    <ligand>
        <name>Fe cation</name>
        <dbReference type="ChEBI" id="CHEBI:24875"/>
        <label>2</label>
    </ligand>
</feature>
<keyword evidence="3 10" id="KW-0479">Metal-binding</keyword>
<dbReference type="Proteomes" id="UP000435112">
    <property type="component" value="Unassembled WGS sequence"/>
</dbReference>
<comment type="caution">
    <text evidence="12">The sequence shown here is derived from an EMBL/GenBank/DDBJ whole genome shotgun (WGS) entry which is preliminary data.</text>
</comment>
<comment type="pathway">
    <text evidence="2 10">Protein modification; eIF5A hypusination.</text>
</comment>
<name>A0A6A3KDY4_9STRA</name>
<keyword evidence="6 10" id="KW-0408">Iron</keyword>
<accession>A0A6A3KDY4</accession>
<organism evidence="12 17">
    <name type="scientific">Phytophthora rubi</name>
    <dbReference type="NCBI Taxonomy" id="129364"/>
    <lineage>
        <taxon>Eukaryota</taxon>
        <taxon>Sar</taxon>
        <taxon>Stramenopiles</taxon>
        <taxon>Oomycota</taxon>
        <taxon>Peronosporomycetes</taxon>
        <taxon>Peronosporales</taxon>
        <taxon>Peronosporaceae</taxon>
        <taxon>Phytophthora</taxon>
    </lineage>
</organism>
<keyword evidence="5 10" id="KW-0560">Oxidoreductase</keyword>
<evidence type="ECO:0000256" key="7">
    <source>
        <dbReference type="ARBA" id="ARBA00023033"/>
    </source>
</evidence>
<dbReference type="GO" id="GO:0046872">
    <property type="term" value="F:metal ion binding"/>
    <property type="evidence" value="ECO:0007669"/>
    <property type="project" value="UniProtKB-KW"/>
</dbReference>
<dbReference type="Proteomes" id="UP000429607">
    <property type="component" value="Unassembled WGS sequence"/>
</dbReference>
<dbReference type="Gene3D" id="1.25.10.10">
    <property type="entry name" value="Leucine-rich Repeat Variant"/>
    <property type="match status" value="2"/>
</dbReference>
<evidence type="ECO:0000313" key="14">
    <source>
        <dbReference type="EMBL" id="KAE9322636.1"/>
    </source>
</evidence>
<dbReference type="PROSITE" id="PS50077">
    <property type="entry name" value="HEAT_REPEAT"/>
    <property type="match status" value="1"/>
</dbReference>
<comment type="catalytic activity">
    <reaction evidence="1 10">
        <text>[eIF5A protein]-deoxyhypusine + AH2 + O2 = [eIF5A protein]-hypusine + A + H2O</text>
        <dbReference type="Rhea" id="RHEA:14101"/>
        <dbReference type="Rhea" id="RHEA-COMP:10144"/>
        <dbReference type="Rhea" id="RHEA-COMP:12592"/>
        <dbReference type="ChEBI" id="CHEBI:13193"/>
        <dbReference type="ChEBI" id="CHEBI:15377"/>
        <dbReference type="ChEBI" id="CHEBI:15379"/>
        <dbReference type="ChEBI" id="CHEBI:17499"/>
        <dbReference type="ChEBI" id="CHEBI:82657"/>
        <dbReference type="ChEBI" id="CHEBI:91175"/>
        <dbReference type="EC" id="1.14.99.29"/>
    </reaction>
</comment>
<evidence type="ECO:0000313" key="17">
    <source>
        <dbReference type="Proteomes" id="UP000435112"/>
    </source>
</evidence>
<dbReference type="PANTHER" id="PTHR12697:SF5">
    <property type="entry name" value="DEOXYHYPUSINE HYDROXYLASE"/>
    <property type="match status" value="1"/>
</dbReference>
<dbReference type="InterPro" id="IPR004155">
    <property type="entry name" value="PBS_lyase_HEAT"/>
</dbReference>
<evidence type="ECO:0000313" key="15">
    <source>
        <dbReference type="Proteomes" id="UP000429607"/>
    </source>
</evidence>
<comment type="function">
    <text evidence="9">Catalyzes the hydroxylation of the N(6)-(4-aminobutyl)-L-lysine intermediate produced by deoxyhypusine synthase/DHPS on a critical lysine of the eukaryotic translation initiation factor 5A/eIF-5A. This is the second step of the post-translational modification of that lysine into an unusual amino acid residue named hypusine. Hypusination is unique to mature eIF-5A factor and is essential for its function.</text>
</comment>
<dbReference type="EC" id="1.14.99.29" evidence="10"/>
<dbReference type="Pfam" id="PF13646">
    <property type="entry name" value="HEAT_2"/>
    <property type="match status" value="2"/>
</dbReference>